<dbReference type="CDD" id="cd18791">
    <property type="entry name" value="SF2_C_RHA"/>
    <property type="match status" value="1"/>
</dbReference>
<evidence type="ECO:0000256" key="1">
    <source>
        <dbReference type="ARBA" id="ARBA00004123"/>
    </source>
</evidence>
<keyword evidence="7" id="KW-0539">Nucleus</keyword>
<dbReference type="EMBL" id="CAUYUE010000016">
    <property type="protein sequence ID" value="CAK0787207.1"/>
    <property type="molecule type" value="Genomic_DNA"/>
</dbReference>
<dbReference type="FunFam" id="1.20.120.1080:FF:000002">
    <property type="entry name" value="Putative ATP-dependent RNA helicase DHX36"/>
    <property type="match status" value="1"/>
</dbReference>
<feature type="domain" description="Helicase ATP-binding" evidence="12">
    <location>
        <begin position="201"/>
        <end position="366"/>
    </location>
</feature>
<keyword evidence="4" id="KW-0347">Helicase</keyword>
<dbReference type="GO" id="GO:0003677">
    <property type="term" value="F:DNA binding"/>
    <property type="evidence" value="ECO:0007669"/>
    <property type="project" value="UniProtKB-ARBA"/>
</dbReference>
<dbReference type="Pfam" id="PF00270">
    <property type="entry name" value="DEAD"/>
    <property type="match status" value="1"/>
</dbReference>
<comment type="subcellular location">
    <subcellularLocation>
        <location evidence="1">Nucleus</location>
    </subcellularLocation>
</comment>
<dbReference type="InterPro" id="IPR007502">
    <property type="entry name" value="Helicase-assoc_dom"/>
</dbReference>
<dbReference type="Gene3D" id="1.25.40.20">
    <property type="entry name" value="Ankyrin repeat-containing domain"/>
    <property type="match status" value="1"/>
</dbReference>
<reference evidence="14 15" key="1">
    <citation type="submission" date="2023-10" db="EMBL/GenBank/DDBJ databases">
        <authorList>
            <person name="Maclean D."/>
            <person name="Macfadyen A."/>
        </authorList>
    </citation>
    <scope>NUCLEOTIDE SEQUENCE [LARGE SCALE GENOMIC DNA]</scope>
</reference>
<feature type="domain" description="R3H" evidence="11">
    <location>
        <begin position="25"/>
        <end position="88"/>
    </location>
</feature>
<dbReference type="GO" id="GO:0005524">
    <property type="term" value="F:ATP binding"/>
    <property type="evidence" value="ECO:0007669"/>
    <property type="project" value="UniProtKB-KW"/>
</dbReference>
<dbReference type="Gene3D" id="1.20.120.1080">
    <property type="match status" value="1"/>
</dbReference>
<evidence type="ECO:0000256" key="7">
    <source>
        <dbReference type="ARBA" id="ARBA00023242"/>
    </source>
</evidence>
<accession>A0AAV1IKK0</accession>
<dbReference type="InterPro" id="IPR011709">
    <property type="entry name" value="DEAD-box_helicase_OB_fold"/>
</dbReference>
<dbReference type="InterPro" id="IPR027417">
    <property type="entry name" value="P-loop_NTPase"/>
</dbReference>
<dbReference type="InterPro" id="IPR014001">
    <property type="entry name" value="Helicase_ATP-bd"/>
</dbReference>
<evidence type="ECO:0000259" key="13">
    <source>
        <dbReference type="PROSITE" id="PS51194"/>
    </source>
</evidence>
<dbReference type="GO" id="GO:0005634">
    <property type="term" value="C:nucleus"/>
    <property type="evidence" value="ECO:0007669"/>
    <property type="project" value="UniProtKB-SubCell"/>
</dbReference>
<feature type="region of interest" description="Disordered" evidence="10">
    <location>
        <begin position="128"/>
        <end position="157"/>
    </location>
</feature>
<dbReference type="FunFam" id="3.40.50.300:FF:000526">
    <property type="entry name" value="DExH-box ATP-dependent RNA helicase DExH3"/>
    <property type="match status" value="1"/>
</dbReference>
<dbReference type="SUPFAM" id="SSF52540">
    <property type="entry name" value="P-loop containing nucleoside triphosphate hydrolases"/>
    <property type="match status" value="1"/>
</dbReference>
<feature type="compositionally biased region" description="Acidic residues" evidence="10">
    <location>
        <begin position="1062"/>
        <end position="1085"/>
    </location>
</feature>
<keyword evidence="3" id="KW-0378">Hydrolase</keyword>
<dbReference type="InterPro" id="IPR036770">
    <property type="entry name" value="Ankyrin_rpt-contain_sf"/>
</dbReference>
<dbReference type="InterPro" id="IPR011545">
    <property type="entry name" value="DEAD/DEAH_box_helicase_dom"/>
</dbReference>
<dbReference type="SUPFAM" id="SSF82708">
    <property type="entry name" value="R3H domain"/>
    <property type="match status" value="1"/>
</dbReference>
<gene>
    <name evidence="14" type="ORF">CVIRNUC_010423</name>
</gene>
<dbReference type="InterPro" id="IPR001374">
    <property type="entry name" value="R3H_dom"/>
</dbReference>
<organism evidence="14 15">
    <name type="scientific">Coccomyxa viridis</name>
    <dbReference type="NCBI Taxonomy" id="1274662"/>
    <lineage>
        <taxon>Eukaryota</taxon>
        <taxon>Viridiplantae</taxon>
        <taxon>Chlorophyta</taxon>
        <taxon>core chlorophytes</taxon>
        <taxon>Trebouxiophyceae</taxon>
        <taxon>Trebouxiophyceae incertae sedis</taxon>
        <taxon>Coccomyxaceae</taxon>
        <taxon>Coccomyxa</taxon>
    </lineage>
</organism>
<evidence type="ECO:0000256" key="3">
    <source>
        <dbReference type="ARBA" id="ARBA00022801"/>
    </source>
</evidence>
<dbReference type="SMART" id="SM00487">
    <property type="entry name" value="DEXDc"/>
    <property type="match status" value="1"/>
</dbReference>
<feature type="region of interest" description="Disordered" evidence="10">
    <location>
        <begin position="1164"/>
        <end position="1283"/>
    </location>
</feature>
<dbReference type="InterPro" id="IPR002110">
    <property type="entry name" value="Ankyrin_rpt"/>
</dbReference>
<comment type="caution">
    <text evidence="14">The sequence shown here is derived from an EMBL/GenBank/DDBJ whole genome shotgun (WGS) entry which is preliminary data.</text>
</comment>
<sequence length="1283" mass="137978">MGRFGSSRGRGFPGRIAPGLRPVTETCRMSIAEQLEEFQKSDETSYKFPPGLSNHDRAIVHSECRKYGFTSKSAGRGDNRQVSVYKARGQGRAARDVFDLPISPASLRVLQDYFELYPPTEAETAALQKGEGVKSLERASAQPQAAGRGRRKGGPGAAHFTAAQIEERLASHAEAQSRPEVQSIAAARAALPIAPYRDQIADAVRSHQVILLAGETGCGKTTQVPQYILEDSWAGGRGCRILCTQPRRISAVSVAERVAAERGEKIGSTVGYTIRLESKGGPQSSLMFCTNGVLLRMLTRGDGLSDITHVVVDEIHERDSFADFLLIILRDVLPQHPQLRVVLMSATLHIDLFSSYFGACPVIQVPGFTHPVTDMYLEDILKLIGYQDALLGGSGKASQVNGHKKSQHSGKARIVAVPPEQRAAIERAIMDAFLTGSDDNFDRLLELTGATMIEEPEASRACVNITHHGTGATALMAAAGKGRLEDAAALLTAGADPSLKSSDGSTAQDWAARFGHDDLAEFLGTHMQAAQSVDAEAESAIAVSQYHANTDADEVDLALVEALLMYVCGEGAYKREGEDPDAAQGAVLIFLPGWDEIIRLKDQLEAPSSGFKRAKYSVLPLHSMVPPADQRKVFVRPPPGVRKIVLATNIAETAVTIDDIVCVINSGRHKEKSYDPYTNVSTLQAQWISQASERQRRGRAGRCQQGVCFHLYSKARSSGLAEYQLPELQRSPLDELSLQVKMLEGGGFSHESVAEFLNKAVEPPPEISVTNAVRLLQDIGAFEAGSEQLTLLGRHLAALPLPPRIGKMLLYGVLFGCLDPVLTVTCAMAYRDPWVLPIEAHARRAATLAKQALAQGAGGCSDHLALARAYNGWAAAKRSGAHFKYTASMFLSNGTMTMIEGMRGQLLGELTARGFVESLAGASSASADVGLVRSVLAAGFYPQIGRLDASKEKEKGKPKRASNILTAKEEKVKIHMSSVNCGLEMPPSSGSLRPCPIVIFDEVTRNESQLVVRQSTAVNPHVIPLVAAKLHIQPQQQSRQRDWALTEDDLPRSRRGHITWKDEDDDYDDEDDEDEDDDEEADGEAEGGLGSESSRTQMQIDGWLTLEAPTAAVGPLLCLRHRLSACFAAKVSEPKAALDPTQAGALQAAAALFSLEAGGPHSGATLDASPAVGFARPSGPPFHSAASNGRHPGRGRSAAVPVPGRQSQHQRGVHSQGRGQGRGRGAARHAQQDYAEPMSLSPAGPGPMQGRGRAAGRGRRPDQGYAGRHSQEAYRGRGRRHDR</sequence>
<dbReference type="PROSITE" id="PS51194">
    <property type="entry name" value="HELICASE_CTER"/>
    <property type="match status" value="1"/>
</dbReference>
<dbReference type="Pfam" id="PF21010">
    <property type="entry name" value="HA2_C"/>
    <property type="match status" value="1"/>
</dbReference>
<evidence type="ECO:0000256" key="6">
    <source>
        <dbReference type="ARBA" id="ARBA00022884"/>
    </source>
</evidence>
<dbReference type="Proteomes" id="UP001314263">
    <property type="component" value="Unassembled WGS sequence"/>
</dbReference>
<dbReference type="Gene3D" id="3.40.50.300">
    <property type="entry name" value="P-loop containing nucleotide triphosphate hydrolases"/>
    <property type="match status" value="2"/>
</dbReference>
<keyword evidence="5" id="KW-0067">ATP-binding</keyword>
<feature type="compositionally biased region" description="Low complexity" evidence="10">
    <location>
        <begin position="138"/>
        <end position="147"/>
    </location>
</feature>
<name>A0AAV1IKK0_9CHLO</name>
<dbReference type="GO" id="GO:0016787">
    <property type="term" value="F:hydrolase activity"/>
    <property type="evidence" value="ECO:0007669"/>
    <property type="project" value="UniProtKB-KW"/>
</dbReference>
<evidence type="ECO:0008006" key="16">
    <source>
        <dbReference type="Google" id="ProtNLM"/>
    </source>
</evidence>
<dbReference type="Pfam" id="PF00271">
    <property type="entry name" value="Helicase_C"/>
    <property type="match status" value="1"/>
</dbReference>
<dbReference type="GO" id="GO:0003723">
    <property type="term" value="F:RNA binding"/>
    <property type="evidence" value="ECO:0007669"/>
    <property type="project" value="UniProtKB-KW"/>
</dbReference>
<feature type="domain" description="Helicase C-terminal" evidence="13">
    <location>
        <begin position="559"/>
        <end position="744"/>
    </location>
</feature>
<dbReference type="SMART" id="SM00847">
    <property type="entry name" value="HA2"/>
    <property type="match status" value="1"/>
</dbReference>
<keyword evidence="2" id="KW-0547">Nucleotide-binding</keyword>
<dbReference type="PROSITE" id="PS51192">
    <property type="entry name" value="HELICASE_ATP_BIND_1"/>
    <property type="match status" value="1"/>
</dbReference>
<dbReference type="PANTHER" id="PTHR18934:SF213">
    <property type="entry name" value="3'-5' RNA HELICASE YTHDC2"/>
    <property type="match status" value="1"/>
</dbReference>
<dbReference type="Pfam" id="PF04408">
    <property type="entry name" value="WHD_HA2"/>
    <property type="match status" value="1"/>
</dbReference>
<dbReference type="InterPro" id="IPR001650">
    <property type="entry name" value="Helicase_C-like"/>
</dbReference>
<evidence type="ECO:0000256" key="8">
    <source>
        <dbReference type="ARBA" id="ARBA00060772"/>
    </source>
</evidence>
<proteinExistence type="inferred from homology"/>
<evidence type="ECO:0000313" key="14">
    <source>
        <dbReference type="EMBL" id="CAK0787207.1"/>
    </source>
</evidence>
<dbReference type="SUPFAM" id="SSF48403">
    <property type="entry name" value="Ankyrin repeat"/>
    <property type="match status" value="1"/>
</dbReference>
<evidence type="ECO:0000256" key="10">
    <source>
        <dbReference type="SAM" id="MobiDB-lite"/>
    </source>
</evidence>
<evidence type="ECO:0000259" key="12">
    <source>
        <dbReference type="PROSITE" id="PS51192"/>
    </source>
</evidence>
<keyword evidence="15" id="KW-1185">Reference proteome</keyword>
<dbReference type="SMART" id="SM00393">
    <property type="entry name" value="R3H"/>
    <property type="match status" value="1"/>
</dbReference>
<comment type="similarity">
    <text evidence="8">Belongs to the DExH box helicase family.</text>
</comment>
<dbReference type="Pfam" id="PF01424">
    <property type="entry name" value="R3H"/>
    <property type="match status" value="1"/>
</dbReference>
<keyword evidence="6" id="KW-0694">RNA-binding</keyword>
<dbReference type="FunFam" id="3.30.1370.50:FF:000002">
    <property type="entry name" value="Immunoglobulin mu DNA-binding protein 2"/>
    <property type="match status" value="1"/>
</dbReference>
<evidence type="ECO:0000256" key="4">
    <source>
        <dbReference type="ARBA" id="ARBA00022806"/>
    </source>
</evidence>
<dbReference type="PROSITE" id="PS51061">
    <property type="entry name" value="R3H"/>
    <property type="match status" value="1"/>
</dbReference>
<dbReference type="PROSITE" id="PS50088">
    <property type="entry name" value="ANK_REPEAT"/>
    <property type="match status" value="1"/>
</dbReference>
<dbReference type="CDD" id="cd17917">
    <property type="entry name" value="DEXHc_RHA-like"/>
    <property type="match status" value="1"/>
</dbReference>
<evidence type="ECO:0000256" key="2">
    <source>
        <dbReference type="ARBA" id="ARBA00022741"/>
    </source>
</evidence>
<dbReference type="Gene3D" id="3.30.1370.50">
    <property type="entry name" value="R3H-like domain"/>
    <property type="match status" value="1"/>
</dbReference>
<protein>
    <recommendedName>
        <fullName evidence="16">RNA helicase</fullName>
    </recommendedName>
</protein>
<dbReference type="Pfam" id="PF07717">
    <property type="entry name" value="OB_NTP_bind"/>
    <property type="match status" value="1"/>
</dbReference>
<dbReference type="InterPro" id="IPR048333">
    <property type="entry name" value="HA2_WH"/>
</dbReference>
<evidence type="ECO:0000256" key="9">
    <source>
        <dbReference type="PROSITE-ProRule" id="PRU00023"/>
    </source>
</evidence>
<dbReference type="PANTHER" id="PTHR18934">
    <property type="entry name" value="ATP-DEPENDENT RNA HELICASE"/>
    <property type="match status" value="1"/>
</dbReference>
<evidence type="ECO:0000313" key="15">
    <source>
        <dbReference type="Proteomes" id="UP001314263"/>
    </source>
</evidence>
<dbReference type="InterPro" id="IPR036867">
    <property type="entry name" value="R3H_dom_sf"/>
</dbReference>
<evidence type="ECO:0000256" key="5">
    <source>
        <dbReference type="ARBA" id="ARBA00022840"/>
    </source>
</evidence>
<dbReference type="GO" id="GO:0004386">
    <property type="term" value="F:helicase activity"/>
    <property type="evidence" value="ECO:0007669"/>
    <property type="project" value="UniProtKB-KW"/>
</dbReference>
<feature type="region of interest" description="Disordered" evidence="10">
    <location>
        <begin position="1056"/>
        <end position="1095"/>
    </location>
</feature>
<feature type="repeat" description="ANK" evidence="9">
    <location>
        <begin position="470"/>
        <end position="502"/>
    </location>
</feature>
<dbReference type="SMART" id="SM00490">
    <property type="entry name" value="HELICc"/>
    <property type="match status" value="1"/>
</dbReference>
<keyword evidence="9" id="KW-0040">ANK repeat</keyword>
<evidence type="ECO:0000259" key="11">
    <source>
        <dbReference type="PROSITE" id="PS51061"/>
    </source>
</evidence>